<evidence type="ECO:0000313" key="3">
    <source>
        <dbReference type="EMBL" id="MBB1487888.1"/>
    </source>
</evidence>
<dbReference type="EMBL" id="JACJFM010000020">
    <property type="protein sequence ID" value="MBB1487888.1"/>
    <property type="molecule type" value="Genomic_DNA"/>
</dbReference>
<sequence length="574" mass="63912">MVSPDKENKHMDITEELQNTNVHQDEDQAQPDTGLEYILNEAGTRVIARYQPTQQMLNLTADDISQQVKEAGFPPEDFPLFEDRVRDLVIGIRQRKSFEIELGGPVDANISIHLSMDETLASVQITPPMGKGLPASREAFDTELQKNRIRIGINEELINEIFADGPVLNITEACCYLIAHGKKAIDGKDSDFIPLVEQVSERRPRILKDSQNKADYKELGEFPVYPEETRVFRLTEPVAGIDGMTVTGKPIRAYHGKELKLKMDKTVRPDYEDRRVYVSTVKGMPVFTEKGVHIENVLQVDEVSLATGNVRYDGSIQVKKGVNPGMLVEASGDIRVGGLVDSCTVTAGGNIEVKGGIMGQKSPDLKAEAPTKENAVVRAKGNIQARFIQDAWVESNGSISAQKLIMHSRIWAENSIKLAASGQFVGGHAIAGEYIEGGQLGVPASVPTLLEVGPLDHARDEMSKIQQKIKDGFEQARQLKQLIHRIREEHRRVSPEKKEQILKARDTIKNALKALEHRRQELEETIQTRKKARVKALKKAYSGCNITIADVGRQIKDDFGKTIFYLDAGEIKIR</sequence>
<reference evidence="3 4" key="1">
    <citation type="submission" date="2020-08" db="EMBL/GenBank/DDBJ databases">
        <title>Oceanospirillum sp. nov. isolated from marine sediment.</title>
        <authorList>
            <person name="Ji X."/>
        </authorList>
    </citation>
    <scope>NUCLEOTIDE SEQUENCE [LARGE SCALE GENOMIC DNA]</scope>
    <source>
        <strain evidence="3 4">D5</strain>
    </source>
</reference>
<evidence type="ECO:0000259" key="2">
    <source>
        <dbReference type="Pfam" id="PF20250"/>
    </source>
</evidence>
<dbReference type="AlphaFoldDB" id="A0A839ISD3"/>
<dbReference type="Pfam" id="PF03961">
    <property type="entry name" value="FapA"/>
    <property type="match status" value="1"/>
</dbReference>
<evidence type="ECO:0000256" key="1">
    <source>
        <dbReference type="SAM" id="Coils"/>
    </source>
</evidence>
<proteinExistence type="predicted"/>
<dbReference type="InterPro" id="IPR046865">
    <property type="entry name" value="FapA_b_solenoid"/>
</dbReference>
<gene>
    <name evidence="3" type="ORF">H4O21_14880</name>
</gene>
<dbReference type="PANTHER" id="PTHR38032">
    <property type="entry name" value="POLYMERASE-RELATED"/>
    <property type="match status" value="1"/>
</dbReference>
<name>A0A839ISD3_9GAMM</name>
<protein>
    <submittedName>
        <fullName evidence="3">DUF342 domain-containing protein</fullName>
    </submittedName>
</protein>
<keyword evidence="1" id="KW-0175">Coiled coil</keyword>
<feature type="domain" description="Flagellar Assembly Protein A N-terminal region" evidence="2">
    <location>
        <begin position="110"/>
        <end position="289"/>
    </location>
</feature>
<keyword evidence="4" id="KW-1185">Reference proteome</keyword>
<feature type="coiled-coil region" evidence="1">
    <location>
        <begin position="498"/>
        <end position="532"/>
    </location>
</feature>
<dbReference type="Proteomes" id="UP000565262">
    <property type="component" value="Unassembled WGS sequence"/>
</dbReference>
<dbReference type="Pfam" id="PF20250">
    <property type="entry name" value="FapA_N"/>
    <property type="match status" value="1"/>
</dbReference>
<dbReference type="PANTHER" id="PTHR38032:SF1">
    <property type="entry name" value="RNA-BINDING PROTEIN KHPB N-TERMINAL DOMAIN-CONTAINING PROTEIN"/>
    <property type="match status" value="1"/>
</dbReference>
<organism evidence="3 4">
    <name type="scientific">Oceanospirillum sediminis</name>
    <dbReference type="NCBI Taxonomy" id="2760088"/>
    <lineage>
        <taxon>Bacteria</taxon>
        <taxon>Pseudomonadati</taxon>
        <taxon>Pseudomonadota</taxon>
        <taxon>Gammaproteobacteria</taxon>
        <taxon>Oceanospirillales</taxon>
        <taxon>Oceanospirillaceae</taxon>
        <taxon>Oceanospirillum</taxon>
    </lineage>
</organism>
<evidence type="ECO:0000313" key="4">
    <source>
        <dbReference type="Proteomes" id="UP000565262"/>
    </source>
</evidence>
<comment type="caution">
    <text evidence="3">The sequence shown here is derived from an EMBL/GenBank/DDBJ whole genome shotgun (WGS) entry which is preliminary data.</text>
</comment>
<dbReference type="InterPro" id="IPR005646">
    <property type="entry name" value="FapA"/>
</dbReference>
<accession>A0A839ISD3</accession>
<dbReference type="InterPro" id="IPR046866">
    <property type="entry name" value="FapA_N"/>
</dbReference>